<keyword evidence="1" id="KW-1133">Transmembrane helix</keyword>
<keyword evidence="1" id="KW-0812">Transmembrane</keyword>
<keyword evidence="1" id="KW-0472">Membrane</keyword>
<dbReference type="Pfam" id="PF14358">
    <property type="entry name" value="DUF4405"/>
    <property type="match status" value="1"/>
</dbReference>
<dbReference type="InterPro" id="IPR025517">
    <property type="entry name" value="DUF4405"/>
</dbReference>
<reference evidence="3 4" key="1">
    <citation type="submission" date="2019-03" db="EMBL/GenBank/DDBJ databases">
        <authorList>
            <person name="Nijsse B."/>
        </authorList>
    </citation>
    <scope>NUCLEOTIDE SEQUENCE [LARGE SCALE GENOMIC DNA]</scope>
    <source>
        <strain evidence="3">Desulfoluna butyratoxydans MSL71</strain>
    </source>
</reference>
<evidence type="ECO:0000259" key="2">
    <source>
        <dbReference type="Pfam" id="PF14358"/>
    </source>
</evidence>
<protein>
    <recommendedName>
        <fullName evidence="2">Flavinylation-associated cytochrome domain-containing protein</fullName>
    </recommendedName>
</protein>
<evidence type="ECO:0000313" key="4">
    <source>
        <dbReference type="Proteomes" id="UP000507962"/>
    </source>
</evidence>
<dbReference type="Proteomes" id="UP000507962">
    <property type="component" value="Unassembled WGS sequence"/>
</dbReference>
<organism evidence="3 4">
    <name type="scientific">Desulfoluna butyratoxydans</name>
    <dbReference type="NCBI Taxonomy" id="231438"/>
    <lineage>
        <taxon>Bacteria</taxon>
        <taxon>Pseudomonadati</taxon>
        <taxon>Thermodesulfobacteriota</taxon>
        <taxon>Desulfobacteria</taxon>
        <taxon>Desulfobacterales</taxon>
        <taxon>Desulfolunaceae</taxon>
        <taxon>Desulfoluna</taxon>
    </lineage>
</organism>
<feature type="domain" description="Flavinylation-associated cytochrome" evidence="2">
    <location>
        <begin position="6"/>
        <end position="72"/>
    </location>
</feature>
<dbReference type="EMBL" id="CAADHO010000013">
    <property type="protein sequence ID" value="VFQ47081.1"/>
    <property type="molecule type" value="Genomic_DNA"/>
</dbReference>
<keyword evidence="4" id="KW-1185">Reference proteome</keyword>
<dbReference type="AlphaFoldDB" id="A0A4U8YT28"/>
<evidence type="ECO:0000313" key="3">
    <source>
        <dbReference type="EMBL" id="VFQ47081.1"/>
    </source>
</evidence>
<sequence length="218" mass="24044">MSLKKITSLTLLFSFVVLTVSSIVLYVMPHGRVAFWADWHYWGLAKAGWDNIHINSGILFLAAACLHVVLNWSLVLAYVRKKARGARRPMSGECAGALGITLAVVVGTILMLPPFTLTLELSDTLKDHGEQKYGTPPYGHAELSSVEVLSRRMGLDPMISVRNLTDSGMTVTDGKQSLLEVAKANHTTPREIYDVMRRDQREVKKRGMKRQGAAAHGS</sequence>
<name>A0A4U8YT28_9BACT</name>
<evidence type="ECO:0000256" key="1">
    <source>
        <dbReference type="SAM" id="Phobius"/>
    </source>
</evidence>
<feature type="transmembrane region" description="Helical" evidence="1">
    <location>
        <begin position="91"/>
        <end position="112"/>
    </location>
</feature>
<gene>
    <name evidence="3" type="ORF">MSL71_47670</name>
</gene>
<feature type="transmembrane region" description="Helical" evidence="1">
    <location>
        <begin position="58"/>
        <end position="79"/>
    </location>
</feature>
<proteinExistence type="predicted"/>
<dbReference type="RefSeq" id="WP_180146195.1">
    <property type="nucleotide sequence ID" value="NZ_CAADHO010000013.1"/>
</dbReference>
<accession>A0A4U8YT28</accession>